<organism evidence="1 2">
    <name type="scientific">Persicitalea jodogahamensis</name>
    <dbReference type="NCBI Taxonomy" id="402147"/>
    <lineage>
        <taxon>Bacteria</taxon>
        <taxon>Pseudomonadati</taxon>
        <taxon>Bacteroidota</taxon>
        <taxon>Cytophagia</taxon>
        <taxon>Cytophagales</taxon>
        <taxon>Spirosomataceae</taxon>
        <taxon>Persicitalea</taxon>
    </lineage>
</organism>
<reference evidence="1 2" key="1">
    <citation type="journal article" date="2014" name="Int. J. Syst. Evol. Microbiol.">
        <title>Complete genome sequence of Corynebacterium casei LMG S-19264T (=DSM 44701T), isolated from a smear-ripened cheese.</title>
        <authorList>
            <consortium name="US DOE Joint Genome Institute (JGI-PGF)"/>
            <person name="Walter F."/>
            <person name="Albersmeier A."/>
            <person name="Kalinowski J."/>
            <person name="Ruckert C."/>
        </authorList>
    </citation>
    <scope>NUCLEOTIDE SEQUENCE [LARGE SCALE GENOMIC DNA]</scope>
    <source>
        <strain evidence="1 2">KCTC 12866</strain>
    </source>
</reference>
<dbReference type="Proteomes" id="UP000598271">
    <property type="component" value="Unassembled WGS sequence"/>
</dbReference>
<proteinExistence type="predicted"/>
<evidence type="ECO:0000313" key="1">
    <source>
        <dbReference type="EMBL" id="GHB70593.1"/>
    </source>
</evidence>
<comment type="caution">
    <text evidence="1">The sequence shown here is derived from an EMBL/GenBank/DDBJ whole genome shotgun (WGS) entry which is preliminary data.</text>
</comment>
<keyword evidence="2" id="KW-1185">Reference proteome</keyword>
<dbReference type="EMBL" id="BMXF01000002">
    <property type="protein sequence ID" value="GHB70593.1"/>
    <property type="molecule type" value="Genomic_DNA"/>
</dbReference>
<name>A0A8J3G8Z9_9BACT</name>
<dbReference type="AlphaFoldDB" id="A0A8J3G8Z9"/>
<protein>
    <submittedName>
        <fullName evidence="1">Uncharacterized protein</fullName>
    </submittedName>
</protein>
<sequence>MDALRGVGKTTLDFGAGFNARVHYPVAPNLALTAKFGTELYKMSGFSYGLNSTGLAYGYNPITGWGFNRIEQRVGIRYSETRGVVLPVIVGARYYLPAVLKGLHADLGLGRDFAVTKTIRGTFRVEPGFGYTLTLGNGQFMDFSAVYVSGLQPGTNIAGLSIAYGFPVKF</sequence>
<gene>
    <name evidence="1" type="ORF">GCM10007390_25390</name>
</gene>
<evidence type="ECO:0000313" key="2">
    <source>
        <dbReference type="Proteomes" id="UP000598271"/>
    </source>
</evidence>
<accession>A0A8J3G8Z9</accession>